<dbReference type="InterPro" id="IPR004274">
    <property type="entry name" value="FCP1_dom"/>
</dbReference>
<dbReference type="Gene3D" id="3.40.50.1000">
    <property type="entry name" value="HAD superfamily/HAD-like"/>
    <property type="match status" value="1"/>
</dbReference>
<dbReference type="SUPFAM" id="SSF56784">
    <property type="entry name" value="HAD-like"/>
    <property type="match status" value="1"/>
</dbReference>
<gene>
    <name evidence="18" type="primary">TIM50</name>
    <name evidence="18" type="ORF">OHC33_006943</name>
</gene>
<dbReference type="InterPro" id="IPR023214">
    <property type="entry name" value="HAD_sf"/>
</dbReference>
<reference evidence="18 19" key="1">
    <citation type="submission" date="2022-12" db="EMBL/GenBank/DDBJ databases">
        <title>Genomic features and morphological characterization of a novel Knufia sp. strain isolated from spacecraft assembly facility.</title>
        <authorList>
            <person name="Teixeira M."/>
            <person name="Chander A.M."/>
            <person name="Stajich J.E."/>
            <person name="Venkateswaran K."/>
        </authorList>
    </citation>
    <scope>NUCLEOTIDE SEQUENCE [LARGE SCALE GENOMIC DNA]</scope>
    <source>
        <strain evidence="18 19">FJI-L2-BK-P2</strain>
    </source>
</reference>
<evidence type="ECO:0000313" key="19">
    <source>
        <dbReference type="Proteomes" id="UP001316803"/>
    </source>
</evidence>
<evidence type="ECO:0000256" key="6">
    <source>
        <dbReference type="ARBA" id="ARBA00022792"/>
    </source>
</evidence>
<comment type="function">
    <text evidence="13">Essential component of the TIM23 complex, a complex that mediates the translocation of transit peptide-containing proteins across the mitochondrial inner membrane. Required to direct preproteins in transit and direct them to the channel protein TIM23, and possibly facilitates transfer of the translocating proteins from the TOM complex to the TIM23 complex.</text>
</comment>
<dbReference type="PROSITE" id="PS50969">
    <property type="entry name" value="FCP1"/>
    <property type="match status" value="1"/>
</dbReference>
<keyword evidence="6" id="KW-0999">Mitochondrion inner membrane</keyword>
<keyword evidence="9" id="KW-1133">Transmembrane helix</keyword>
<evidence type="ECO:0000256" key="14">
    <source>
        <dbReference type="ARBA" id="ARBA00061871"/>
    </source>
</evidence>
<evidence type="ECO:0000256" key="12">
    <source>
        <dbReference type="ARBA" id="ARBA00023136"/>
    </source>
</evidence>
<evidence type="ECO:0000256" key="10">
    <source>
        <dbReference type="ARBA" id="ARBA00023010"/>
    </source>
</evidence>
<sequence>MLSRAALPLLRPRSCHTASRLAFSQCQIRGIRNDRGRLHNPSDFKLPSNTRSSSDKYDKPLRAVPKQDAEDIKSDSAAHDPSEFKYAAQPKEPSQPSPAQRTGAGQEVFEQYPPSEPQPSQPLPSEPLPDLRDGIPSNYNADAKPEKPLPNLMQGIPSTLDAELQQASRKGRASQESLNITEEAADPQSPEHGDRGGDGLPRSSYISSSDRRRSKLTRYFYIGLGVGAVLYGVYLGRDWSEEEAETHTDISNGYTPGLIYQRAMARLGGTMSYYKDPVTKKLLPDAQMMDPNMPPFTLVLGLEDVLVHSEWSREHGWRIAKRPGLDYFLKYLSPYYELVLFSSQPMFTVDQIHRKIDPFQMVYPLYREMTVYEDGGYVKDLSYLNRDLKKVVMVDSDSHAVKKQPENAIVLPKWTGDPKDTTLIDLIPFLENLANLGYQDTREVLKSFEGKDIAVEFDRRQKLLRERWEAQQAEKRKNRRGGGFSLGSIFGSKPKPQDGMQSIHDAEAEGKMYSDIIRERGHEMYQRLNKHLEVEGPKIVAEREALEKKMQDEAMANMKSGMFGWFGSPAKKEEGK</sequence>
<feature type="region of interest" description="Disordered" evidence="16">
    <location>
        <begin position="34"/>
        <end position="208"/>
    </location>
</feature>
<organism evidence="18 19">
    <name type="scientific">Knufia fluminis</name>
    <dbReference type="NCBI Taxonomy" id="191047"/>
    <lineage>
        <taxon>Eukaryota</taxon>
        <taxon>Fungi</taxon>
        <taxon>Dikarya</taxon>
        <taxon>Ascomycota</taxon>
        <taxon>Pezizomycotina</taxon>
        <taxon>Eurotiomycetes</taxon>
        <taxon>Chaetothyriomycetidae</taxon>
        <taxon>Chaetothyriales</taxon>
        <taxon>Trichomeriaceae</taxon>
        <taxon>Knufia</taxon>
    </lineage>
</organism>
<evidence type="ECO:0000256" key="8">
    <source>
        <dbReference type="ARBA" id="ARBA00022946"/>
    </source>
</evidence>
<keyword evidence="5" id="KW-0812">Transmembrane</keyword>
<comment type="subunit">
    <text evidence="14">Component of the TIM23 complex, at least composed of TIM23/timX, TIM17/timQ, tim50 and TIM21/timU. Interacts with preproteins in transit.</text>
</comment>
<dbReference type="EMBL" id="JAKLMC020000017">
    <property type="protein sequence ID" value="KAK5952056.1"/>
    <property type="molecule type" value="Genomic_DNA"/>
</dbReference>
<protein>
    <recommendedName>
        <fullName evidence="3 15">Mitochondrial import inner membrane translocase subunit TIM50</fullName>
    </recommendedName>
</protein>
<evidence type="ECO:0000256" key="9">
    <source>
        <dbReference type="ARBA" id="ARBA00022989"/>
    </source>
</evidence>
<evidence type="ECO:0000256" key="7">
    <source>
        <dbReference type="ARBA" id="ARBA00022927"/>
    </source>
</evidence>
<feature type="region of interest" description="Disordered" evidence="16">
    <location>
        <begin position="471"/>
        <end position="501"/>
    </location>
</feature>
<keyword evidence="11 15" id="KW-0496">Mitochondrion</keyword>
<dbReference type="FunFam" id="3.40.50.1000:FF:000019">
    <property type="entry name" value="Mitochondrial import inner membrane translocase subunit TIM50"/>
    <property type="match status" value="1"/>
</dbReference>
<name>A0AAN8I6M8_9EURO</name>
<dbReference type="AlphaFoldDB" id="A0AAN8I6M8"/>
<evidence type="ECO:0000256" key="15">
    <source>
        <dbReference type="RuleBase" id="RU365079"/>
    </source>
</evidence>
<dbReference type="PANTHER" id="PTHR12210">
    <property type="entry name" value="DULLARD PROTEIN PHOSPHATASE"/>
    <property type="match status" value="1"/>
</dbReference>
<dbReference type="GO" id="GO:0015031">
    <property type="term" value="P:protein transport"/>
    <property type="evidence" value="ECO:0007669"/>
    <property type="project" value="UniProtKB-KW"/>
</dbReference>
<evidence type="ECO:0000256" key="11">
    <source>
        <dbReference type="ARBA" id="ARBA00023128"/>
    </source>
</evidence>
<dbReference type="InterPro" id="IPR036412">
    <property type="entry name" value="HAD-like_sf"/>
</dbReference>
<dbReference type="GO" id="GO:0005744">
    <property type="term" value="C:TIM23 mitochondrial import inner membrane translocase complex"/>
    <property type="evidence" value="ECO:0007669"/>
    <property type="project" value="UniProtKB-UniRule"/>
</dbReference>
<accession>A0AAN8I6M8</accession>
<dbReference type="CDD" id="cd07521">
    <property type="entry name" value="HAD_FCP1-like"/>
    <property type="match status" value="1"/>
</dbReference>
<keyword evidence="10 15" id="KW-0811">Translocation</keyword>
<keyword evidence="19" id="KW-1185">Reference proteome</keyword>
<evidence type="ECO:0000256" key="3">
    <source>
        <dbReference type="ARBA" id="ARBA00020799"/>
    </source>
</evidence>
<evidence type="ECO:0000256" key="1">
    <source>
        <dbReference type="ARBA" id="ARBA00004434"/>
    </source>
</evidence>
<evidence type="ECO:0000259" key="17">
    <source>
        <dbReference type="PROSITE" id="PS50969"/>
    </source>
</evidence>
<keyword evidence="12" id="KW-0472">Membrane</keyword>
<evidence type="ECO:0000313" key="18">
    <source>
        <dbReference type="EMBL" id="KAK5952056.1"/>
    </source>
</evidence>
<keyword evidence="4 15" id="KW-0813">Transport</keyword>
<evidence type="ECO:0000256" key="2">
    <source>
        <dbReference type="ARBA" id="ARBA00006344"/>
    </source>
</evidence>
<comment type="similarity">
    <text evidence="2 15">Belongs to the TIM50 family.</text>
</comment>
<comment type="caution">
    <text evidence="18">The sequence shown here is derived from an EMBL/GenBank/DDBJ whole genome shotgun (WGS) entry which is preliminary data.</text>
</comment>
<feature type="compositionally biased region" description="Pro residues" evidence="16">
    <location>
        <begin position="114"/>
        <end position="127"/>
    </location>
</feature>
<dbReference type="Proteomes" id="UP001316803">
    <property type="component" value="Unassembled WGS sequence"/>
</dbReference>
<proteinExistence type="inferred from homology"/>
<dbReference type="SMART" id="SM00577">
    <property type="entry name" value="CPDc"/>
    <property type="match status" value="1"/>
</dbReference>
<feature type="domain" description="FCP1 homology" evidence="17">
    <location>
        <begin position="291"/>
        <end position="433"/>
    </location>
</feature>
<dbReference type="InterPro" id="IPR050365">
    <property type="entry name" value="TIM50"/>
</dbReference>
<keyword evidence="8 15" id="KW-0809">Transit peptide</keyword>
<comment type="subcellular location">
    <subcellularLocation>
        <location evidence="1 15">Mitochondrion inner membrane</location>
        <topology evidence="1 15">Single-pass membrane protein</topology>
    </subcellularLocation>
</comment>
<evidence type="ECO:0000256" key="5">
    <source>
        <dbReference type="ARBA" id="ARBA00022692"/>
    </source>
</evidence>
<evidence type="ECO:0000256" key="16">
    <source>
        <dbReference type="SAM" id="MobiDB-lite"/>
    </source>
</evidence>
<keyword evidence="7 15" id="KW-0653">Protein transport</keyword>
<dbReference type="Pfam" id="PF03031">
    <property type="entry name" value="NIF"/>
    <property type="match status" value="1"/>
</dbReference>
<evidence type="ECO:0000256" key="13">
    <source>
        <dbReference type="ARBA" id="ARBA00059797"/>
    </source>
</evidence>
<feature type="compositionally biased region" description="Basic and acidic residues" evidence="16">
    <location>
        <begin position="53"/>
        <end position="83"/>
    </location>
</feature>
<evidence type="ECO:0000256" key="4">
    <source>
        <dbReference type="ARBA" id="ARBA00022448"/>
    </source>
</evidence>